<dbReference type="EMBL" id="BKCP01012736">
    <property type="protein sequence ID" value="GER56415.1"/>
    <property type="molecule type" value="Genomic_DNA"/>
</dbReference>
<organism evidence="1 2">
    <name type="scientific">Striga asiatica</name>
    <name type="common">Asiatic witchweed</name>
    <name type="synonym">Buchnera asiatica</name>
    <dbReference type="NCBI Taxonomy" id="4170"/>
    <lineage>
        <taxon>Eukaryota</taxon>
        <taxon>Viridiplantae</taxon>
        <taxon>Streptophyta</taxon>
        <taxon>Embryophyta</taxon>
        <taxon>Tracheophyta</taxon>
        <taxon>Spermatophyta</taxon>
        <taxon>Magnoliopsida</taxon>
        <taxon>eudicotyledons</taxon>
        <taxon>Gunneridae</taxon>
        <taxon>Pentapetalae</taxon>
        <taxon>asterids</taxon>
        <taxon>lamiids</taxon>
        <taxon>Lamiales</taxon>
        <taxon>Orobanchaceae</taxon>
        <taxon>Buchnereae</taxon>
        <taxon>Striga</taxon>
    </lineage>
</organism>
<reference evidence="2" key="1">
    <citation type="journal article" date="2019" name="Curr. Biol.">
        <title>Genome Sequence of Striga asiatica Provides Insight into the Evolution of Plant Parasitism.</title>
        <authorList>
            <person name="Yoshida S."/>
            <person name="Kim S."/>
            <person name="Wafula E.K."/>
            <person name="Tanskanen J."/>
            <person name="Kim Y.M."/>
            <person name="Honaas L."/>
            <person name="Yang Z."/>
            <person name="Spallek T."/>
            <person name="Conn C.E."/>
            <person name="Ichihashi Y."/>
            <person name="Cheong K."/>
            <person name="Cui S."/>
            <person name="Der J.P."/>
            <person name="Gundlach H."/>
            <person name="Jiao Y."/>
            <person name="Hori C."/>
            <person name="Ishida J.K."/>
            <person name="Kasahara H."/>
            <person name="Kiba T."/>
            <person name="Kim M.S."/>
            <person name="Koo N."/>
            <person name="Laohavisit A."/>
            <person name="Lee Y.H."/>
            <person name="Lumba S."/>
            <person name="McCourt P."/>
            <person name="Mortimer J.C."/>
            <person name="Mutuku J.M."/>
            <person name="Nomura T."/>
            <person name="Sasaki-Sekimoto Y."/>
            <person name="Seto Y."/>
            <person name="Wang Y."/>
            <person name="Wakatake T."/>
            <person name="Sakakibara H."/>
            <person name="Demura T."/>
            <person name="Yamaguchi S."/>
            <person name="Yoneyama K."/>
            <person name="Manabe R.I."/>
            <person name="Nelson D.C."/>
            <person name="Schulman A.H."/>
            <person name="Timko M.P."/>
            <person name="dePamphilis C.W."/>
            <person name="Choi D."/>
            <person name="Shirasu K."/>
        </authorList>
    </citation>
    <scope>NUCLEOTIDE SEQUENCE [LARGE SCALE GENOMIC DNA]</scope>
    <source>
        <strain evidence="2">cv. UVA1</strain>
    </source>
</reference>
<accession>A0A5A7RGS5</accession>
<dbReference type="AlphaFoldDB" id="A0A5A7RGS5"/>
<keyword evidence="2" id="KW-1185">Reference proteome</keyword>
<proteinExistence type="predicted"/>
<gene>
    <name evidence="1" type="ORF">STAS_34143</name>
</gene>
<evidence type="ECO:0000313" key="2">
    <source>
        <dbReference type="Proteomes" id="UP000325081"/>
    </source>
</evidence>
<sequence length="121" mass="13666">MPRANLRKPRPRYVAMSGRGSAGLLGCLSAQAAHDARSAQWWHALLRWPKVVAETNNSRGCHSRRPQRRNLNQELIHQLFTDRDATTILSIKDLDASKPDRLIWAHGPKGNSQFPPHITLC</sequence>
<dbReference type="Proteomes" id="UP000325081">
    <property type="component" value="Unassembled WGS sequence"/>
</dbReference>
<evidence type="ECO:0000313" key="1">
    <source>
        <dbReference type="EMBL" id="GER56415.1"/>
    </source>
</evidence>
<comment type="caution">
    <text evidence="1">The sequence shown here is derived from an EMBL/GenBank/DDBJ whole genome shotgun (WGS) entry which is preliminary data.</text>
</comment>
<protein>
    <submittedName>
        <fullName evidence="1">Nucleic acid binding protein</fullName>
    </submittedName>
</protein>
<name>A0A5A7RGS5_STRAF</name>